<feature type="transmembrane region" description="Helical" evidence="2">
    <location>
        <begin position="188"/>
        <end position="207"/>
    </location>
</feature>
<organism evidence="3 4">
    <name type="scientific">Hapsidospora chrysogenum (strain ATCC 11550 / CBS 779.69 / DSM 880 / IAM 14645 / JCM 23072 / IMI 49137)</name>
    <name type="common">Acremonium chrysogenum</name>
    <dbReference type="NCBI Taxonomy" id="857340"/>
    <lineage>
        <taxon>Eukaryota</taxon>
        <taxon>Fungi</taxon>
        <taxon>Dikarya</taxon>
        <taxon>Ascomycota</taxon>
        <taxon>Pezizomycotina</taxon>
        <taxon>Sordariomycetes</taxon>
        <taxon>Hypocreomycetidae</taxon>
        <taxon>Hypocreales</taxon>
        <taxon>Bionectriaceae</taxon>
        <taxon>Hapsidospora</taxon>
    </lineage>
</organism>
<evidence type="ECO:0000313" key="3">
    <source>
        <dbReference type="EMBL" id="KFH48381.1"/>
    </source>
</evidence>
<comment type="caution">
    <text evidence="3">The sequence shown here is derived from an EMBL/GenBank/DDBJ whole genome shotgun (WGS) entry which is preliminary data.</text>
</comment>
<accession>A0A086TG99</accession>
<sequence length="399" mass="44020">MIIPSRRFDVTGDTECVQGPLQWTLLLAPYVLLTTPWWLVEIPLLFTKRNHCNSQTLGIRDRLGAFFRAVAWNCARYLQPSYVAISALARSRDKKAWKVLYYFGYEPADDGSRSLTNWEWSKIAVMDGLPFALELWLVIQNAFMGRDSHVALGLGSWLLHTVPASVNGAWLIAASHTSGRLNRAHHGVACFLLLIVVGLALILTMYFTTPDSFSAMGGVLTVLYGLPMLPLCCMNCCGGRFHFFFYLYGAIARTMPFLVAIWTSHSDDDIFCFIRNGVPVFVPFIILGIAAMFVAGYCGGLVGVERYRPELSKVISSGPQLEEDDQVPLHGDVEAASGAASHPGGVDEGVRVQQEVRVGRESVDGTAPPPYKRQETLPPSYEEINLTRVDGEPARGPTS</sequence>
<keyword evidence="2" id="KW-0472">Membrane</keyword>
<feature type="transmembrane region" description="Helical" evidence="2">
    <location>
        <begin position="282"/>
        <end position="304"/>
    </location>
</feature>
<dbReference type="Proteomes" id="UP000029964">
    <property type="component" value="Unassembled WGS sequence"/>
</dbReference>
<keyword evidence="4" id="KW-1185">Reference proteome</keyword>
<name>A0A086TG99_HAPC1</name>
<keyword evidence="2" id="KW-1133">Transmembrane helix</keyword>
<evidence type="ECO:0000313" key="4">
    <source>
        <dbReference type="Proteomes" id="UP000029964"/>
    </source>
</evidence>
<protein>
    <submittedName>
        <fullName evidence="3">Uncharacterized protein</fullName>
    </submittedName>
</protein>
<evidence type="ECO:0000256" key="1">
    <source>
        <dbReference type="SAM" id="MobiDB-lite"/>
    </source>
</evidence>
<feature type="region of interest" description="Disordered" evidence="1">
    <location>
        <begin position="356"/>
        <end position="399"/>
    </location>
</feature>
<dbReference type="EMBL" id="JPKY01000003">
    <property type="protein sequence ID" value="KFH48381.1"/>
    <property type="molecule type" value="Genomic_DNA"/>
</dbReference>
<dbReference type="AlphaFoldDB" id="A0A086TG99"/>
<dbReference type="HOGENOM" id="CLU_690720_0_0_1"/>
<dbReference type="OrthoDB" id="10381284at2759"/>
<evidence type="ECO:0000256" key="2">
    <source>
        <dbReference type="SAM" id="Phobius"/>
    </source>
</evidence>
<gene>
    <name evidence="3" type="ORF">ACRE_005860</name>
</gene>
<feature type="transmembrane region" description="Helical" evidence="2">
    <location>
        <begin position="243"/>
        <end position="262"/>
    </location>
</feature>
<feature type="transmembrane region" description="Helical" evidence="2">
    <location>
        <begin position="213"/>
        <end position="231"/>
    </location>
</feature>
<reference evidence="4" key="1">
    <citation type="journal article" date="2014" name="Genome Announc.">
        <title>Genome sequence and annotation of Acremonium chrysogenum, producer of the beta-lactam antibiotic cephalosporin C.</title>
        <authorList>
            <person name="Terfehr D."/>
            <person name="Dahlmann T.A."/>
            <person name="Specht T."/>
            <person name="Zadra I."/>
            <person name="Kuernsteiner H."/>
            <person name="Kueck U."/>
        </authorList>
    </citation>
    <scope>NUCLEOTIDE SEQUENCE [LARGE SCALE GENOMIC DNA]</scope>
    <source>
        <strain evidence="4">ATCC 11550 / CBS 779.69 / DSM 880 / IAM 14645 / JCM 23072 / IMI 49137</strain>
    </source>
</reference>
<keyword evidence="2" id="KW-0812">Transmembrane</keyword>
<proteinExistence type="predicted"/>